<dbReference type="PANTHER" id="PTHR10272">
    <property type="entry name" value="PLATELET-ACTIVATING FACTOR ACETYLHYDROLASE"/>
    <property type="match status" value="1"/>
</dbReference>
<dbReference type="EMBL" id="WUUL01000016">
    <property type="protein sequence ID" value="MXQ55598.1"/>
    <property type="molecule type" value="Genomic_DNA"/>
</dbReference>
<comment type="caution">
    <text evidence="4">The sequence shown here is derived from an EMBL/GenBank/DDBJ whole genome shotgun (WGS) entry which is preliminary data.</text>
</comment>
<evidence type="ECO:0000313" key="4">
    <source>
        <dbReference type="EMBL" id="MXQ55598.1"/>
    </source>
</evidence>
<dbReference type="RefSeq" id="WP_160802989.1">
    <property type="nucleotide sequence ID" value="NZ_WUUL01000016.1"/>
</dbReference>
<dbReference type="GO" id="GO:0003847">
    <property type="term" value="F:1-alkyl-2-acetylglycerophosphocholine esterase activity"/>
    <property type="evidence" value="ECO:0007669"/>
    <property type="project" value="TreeGrafter"/>
</dbReference>
<dbReference type="PANTHER" id="PTHR10272:SF0">
    <property type="entry name" value="PLATELET-ACTIVATING FACTOR ACETYLHYDROLASE"/>
    <property type="match status" value="1"/>
</dbReference>
<gene>
    <name evidence="4" type="ORF">GSM42_18095</name>
</gene>
<name>A0A6I4VYK9_9BACL</name>
<evidence type="ECO:0000256" key="3">
    <source>
        <dbReference type="ARBA" id="ARBA00023098"/>
    </source>
</evidence>
<accession>A0A6I4VYK9</accession>
<evidence type="ECO:0000313" key="5">
    <source>
        <dbReference type="Proteomes" id="UP000430692"/>
    </source>
</evidence>
<sequence>MFHFKKKFYRKWLIGLTAVVGLCLLNGTVIDAKEKGTSRVNTSKITYTLPKPTGNYNIGTTELHLVDKTRKDFWTGKPNRELMISIWYPTKKEYTGKKAPYMHTKSAAITDKNIAPSLGVQVGQIDWANFQTHAWLDAPIENKLGKRPVILYSPGFGVPRTAATTQVEELVSHGYIVVTMDHTHETDAVQFPDGRVEVQQLPAQSVQRTRDAMQVREQDIKFVLDQLTILKNGGNPDAAKKKMPLGLNKILDLSHIGMFGHSAGGINAADVMENDKRIDAGINLDGAINVQITESIMSPSSKGLQRPFLLMGASNTHESDLGWKAFWEHTTEWKRDLNIPTGGHYSFTDHQLILPYLDNVIDVPDAVQKGMIGASTNLERVAHSVRIYITAFFNQHLLDQTQTIFDGNSPEHPDVRFVE</sequence>
<protein>
    <submittedName>
        <fullName evidence="4">Lipase</fullName>
    </submittedName>
</protein>
<keyword evidence="5" id="KW-1185">Reference proteome</keyword>
<dbReference type="Pfam" id="PF03403">
    <property type="entry name" value="PAF-AH_p_II"/>
    <property type="match status" value="1"/>
</dbReference>
<dbReference type="GO" id="GO:0016042">
    <property type="term" value="P:lipid catabolic process"/>
    <property type="evidence" value="ECO:0007669"/>
    <property type="project" value="UniProtKB-KW"/>
</dbReference>
<dbReference type="SUPFAM" id="SSF53474">
    <property type="entry name" value="alpha/beta-Hydrolases"/>
    <property type="match status" value="1"/>
</dbReference>
<keyword evidence="2" id="KW-0442">Lipid degradation</keyword>
<dbReference type="Proteomes" id="UP000430692">
    <property type="component" value="Unassembled WGS sequence"/>
</dbReference>
<dbReference type="Gene3D" id="3.40.50.1820">
    <property type="entry name" value="alpha/beta hydrolase"/>
    <property type="match status" value="1"/>
</dbReference>
<dbReference type="AlphaFoldDB" id="A0A6I4VYK9"/>
<keyword evidence="3" id="KW-0443">Lipid metabolism</keyword>
<evidence type="ECO:0000256" key="2">
    <source>
        <dbReference type="ARBA" id="ARBA00022963"/>
    </source>
</evidence>
<organism evidence="4 5">
    <name type="scientific">Shimazuella alba</name>
    <dbReference type="NCBI Taxonomy" id="2690964"/>
    <lineage>
        <taxon>Bacteria</taxon>
        <taxon>Bacillati</taxon>
        <taxon>Bacillota</taxon>
        <taxon>Bacilli</taxon>
        <taxon>Bacillales</taxon>
        <taxon>Thermoactinomycetaceae</taxon>
        <taxon>Shimazuella</taxon>
    </lineage>
</organism>
<reference evidence="4 5" key="1">
    <citation type="submission" date="2019-12" db="EMBL/GenBank/DDBJ databases">
        <title>Whole-genome analyses of novel actinobacteria.</title>
        <authorList>
            <person name="Sahin N."/>
            <person name="Saygin H."/>
        </authorList>
    </citation>
    <scope>NUCLEOTIDE SEQUENCE [LARGE SCALE GENOMIC DNA]</scope>
    <source>
        <strain evidence="4 5">KC615</strain>
    </source>
</reference>
<keyword evidence="1" id="KW-0378">Hydrolase</keyword>
<dbReference type="InterPro" id="IPR029058">
    <property type="entry name" value="AB_hydrolase_fold"/>
</dbReference>
<proteinExistence type="predicted"/>
<evidence type="ECO:0000256" key="1">
    <source>
        <dbReference type="ARBA" id="ARBA00022801"/>
    </source>
</evidence>